<dbReference type="AlphaFoldDB" id="A0A7J8DBY7"/>
<protein>
    <submittedName>
        <fullName evidence="2">Uncharacterized protein</fullName>
    </submittedName>
</protein>
<reference evidence="2 3" key="1">
    <citation type="journal article" date="2020" name="Nature">
        <title>Six reference-quality genomes reveal evolution of bat adaptations.</title>
        <authorList>
            <person name="Jebb D."/>
            <person name="Huang Z."/>
            <person name="Pippel M."/>
            <person name="Hughes G.M."/>
            <person name="Lavrichenko K."/>
            <person name="Devanna P."/>
            <person name="Winkler S."/>
            <person name="Jermiin L.S."/>
            <person name="Skirmuntt E.C."/>
            <person name="Katzourakis A."/>
            <person name="Burkitt-Gray L."/>
            <person name="Ray D.A."/>
            <person name="Sullivan K.A.M."/>
            <person name="Roscito J.G."/>
            <person name="Kirilenko B.M."/>
            <person name="Davalos L.M."/>
            <person name="Corthals A.P."/>
            <person name="Power M.L."/>
            <person name="Jones G."/>
            <person name="Ransome R.D."/>
            <person name="Dechmann D.K.N."/>
            <person name="Locatelli A.G."/>
            <person name="Puechmaille S.J."/>
            <person name="Fedrigo O."/>
            <person name="Jarvis E.D."/>
            <person name="Hiller M."/>
            <person name="Vernes S.C."/>
            <person name="Myers E.W."/>
            <person name="Teeling E.C."/>
        </authorList>
    </citation>
    <scope>NUCLEOTIDE SEQUENCE [LARGE SCALE GENOMIC DNA]</scope>
    <source>
        <strain evidence="2">MMolMol1</strain>
        <tissue evidence="2">Muscle</tissue>
    </source>
</reference>
<sequence>MVTFRPPVFPARGGQEPQTRYCLSPASQEKRGVAFHQALQASGGIWPVNTSCASLSGMTRRPCPRTIACHRRRERHYLCAADQAESQNPAPCDSRGVAERTEAQSPQAKLWTAEQLRDTSS</sequence>
<comment type="caution">
    <text evidence="2">The sequence shown here is derived from an EMBL/GenBank/DDBJ whole genome shotgun (WGS) entry which is preliminary data.</text>
</comment>
<keyword evidence="3" id="KW-1185">Reference proteome</keyword>
<dbReference type="InParanoid" id="A0A7J8DBY7"/>
<evidence type="ECO:0000313" key="2">
    <source>
        <dbReference type="EMBL" id="KAF6420640.1"/>
    </source>
</evidence>
<organism evidence="2 3">
    <name type="scientific">Molossus molossus</name>
    <name type="common">Pallas' mastiff bat</name>
    <name type="synonym">Vespertilio molossus</name>
    <dbReference type="NCBI Taxonomy" id="27622"/>
    <lineage>
        <taxon>Eukaryota</taxon>
        <taxon>Metazoa</taxon>
        <taxon>Chordata</taxon>
        <taxon>Craniata</taxon>
        <taxon>Vertebrata</taxon>
        <taxon>Euteleostomi</taxon>
        <taxon>Mammalia</taxon>
        <taxon>Eutheria</taxon>
        <taxon>Laurasiatheria</taxon>
        <taxon>Chiroptera</taxon>
        <taxon>Yangochiroptera</taxon>
        <taxon>Molossidae</taxon>
        <taxon>Molossus</taxon>
    </lineage>
</organism>
<evidence type="ECO:0000313" key="3">
    <source>
        <dbReference type="Proteomes" id="UP000550707"/>
    </source>
</evidence>
<gene>
    <name evidence="2" type="ORF">HJG59_009369</name>
</gene>
<evidence type="ECO:0000256" key="1">
    <source>
        <dbReference type="SAM" id="MobiDB-lite"/>
    </source>
</evidence>
<dbReference type="EMBL" id="JACASF010000018">
    <property type="protein sequence ID" value="KAF6420640.1"/>
    <property type="molecule type" value="Genomic_DNA"/>
</dbReference>
<accession>A0A7J8DBY7</accession>
<proteinExistence type="predicted"/>
<feature type="region of interest" description="Disordered" evidence="1">
    <location>
        <begin position="82"/>
        <end position="121"/>
    </location>
</feature>
<dbReference type="Proteomes" id="UP000550707">
    <property type="component" value="Unassembled WGS sequence"/>
</dbReference>
<name>A0A7J8DBY7_MOLMO</name>